<keyword evidence="2" id="KW-1185">Reference proteome</keyword>
<dbReference type="Proteomes" id="UP000430692">
    <property type="component" value="Unassembled WGS sequence"/>
</dbReference>
<evidence type="ECO:0000313" key="2">
    <source>
        <dbReference type="Proteomes" id="UP000430692"/>
    </source>
</evidence>
<name>A0A6I4VYI5_9BACL</name>
<protein>
    <submittedName>
        <fullName evidence="1">Uncharacterized protein</fullName>
    </submittedName>
</protein>
<sequence length="162" mass="17802">MKHQLHVTHREDGRTKVSFRDSHVLCTGEIIENGDGTLTVHPIEKPAKVLAWGKWSMTVQKGEIRIVATCNDLRITAMGSSRLVVKNTPSPDQKLFTAKSEGMLEYHFGGCGCSENRVNVFSEEGKASMSFPDHETITGRSLAYTGHGGLIYVNSARVVTLT</sequence>
<organism evidence="1 2">
    <name type="scientific">Shimazuella alba</name>
    <dbReference type="NCBI Taxonomy" id="2690964"/>
    <lineage>
        <taxon>Bacteria</taxon>
        <taxon>Bacillati</taxon>
        <taxon>Bacillota</taxon>
        <taxon>Bacilli</taxon>
        <taxon>Bacillales</taxon>
        <taxon>Thermoactinomycetaceae</taxon>
        <taxon>Shimazuella</taxon>
    </lineage>
</organism>
<reference evidence="1 2" key="1">
    <citation type="submission" date="2019-12" db="EMBL/GenBank/DDBJ databases">
        <title>Whole-genome analyses of novel actinobacteria.</title>
        <authorList>
            <person name="Sahin N."/>
            <person name="Saygin H."/>
        </authorList>
    </citation>
    <scope>NUCLEOTIDE SEQUENCE [LARGE SCALE GENOMIC DNA]</scope>
    <source>
        <strain evidence="1 2">KC615</strain>
    </source>
</reference>
<proteinExistence type="predicted"/>
<dbReference type="EMBL" id="WUUL01000004">
    <property type="protein sequence ID" value="MXQ53544.1"/>
    <property type="molecule type" value="Genomic_DNA"/>
</dbReference>
<gene>
    <name evidence="1" type="ORF">GSM42_07340</name>
</gene>
<accession>A0A6I4VYI5</accession>
<evidence type="ECO:0000313" key="1">
    <source>
        <dbReference type="EMBL" id="MXQ53544.1"/>
    </source>
</evidence>
<comment type="caution">
    <text evidence="1">The sequence shown here is derived from an EMBL/GenBank/DDBJ whole genome shotgun (WGS) entry which is preliminary data.</text>
</comment>
<dbReference type="AlphaFoldDB" id="A0A6I4VYI5"/>
<dbReference type="RefSeq" id="WP_160800903.1">
    <property type="nucleotide sequence ID" value="NZ_WUUL01000004.1"/>
</dbReference>